<dbReference type="EMBL" id="JAGGLR010000020">
    <property type="protein sequence ID" value="MBP2065682.1"/>
    <property type="molecule type" value="Genomic_DNA"/>
</dbReference>
<dbReference type="Proteomes" id="UP000756710">
    <property type="component" value="Unassembled WGS sequence"/>
</dbReference>
<proteinExistence type="predicted"/>
<evidence type="ECO:0000313" key="2">
    <source>
        <dbReference type="Proteomes" id="UP000756710"/>
    </source>
</evidence>
<name>A0ABS4N101_9ACTN</name>
<protein>
    <recommendedName>
        <fullName evidence="3">Transposase</fullName>
    </recommendedName>
</protein>
<reference evidence="1 2" key="1">
    <citation type="submission" date="2021-03" db="EMBL/GenBank/DDBJ databases">
        <title>Genomic Encyclopedia of Type Strains, Phase IV (KMG-IV): sequencing the most valuable type-strain genomes for metagenomic binning, comparative biology and taxonomic classification.</title>
        <authorList>
            <person name="Goeker M."/>
        </authorList>
    </citation>
    <scope>NUCLEOTIDE SEQUENCE [LARGE SCALE GENOMIC DNA]</scope>
    <source>
        <strain evidence="1 2">DSM 41954</strain>
    </source>
</reference>
<accession>A0ABS4N101</accession>
<evidence type="ECO:0008006" key="3">
    <source>
        <dbReference type="Google" id="ProtNLM"/>
    </source>
</evidence>
<evidence type="ECO:0000313" key="1">
    <source>
        <dbReference type="EMBL" id="MBP2065682.1"/>
    </source>
</evidence>
<gene>
    <name evidence="1" type="ORF">J2Z30_006724</name>
</gene>
<keyword evidence="2" id="KW-1185">Reference proteome</keyword>
<organism evidence="1 2">
    <name type="scientific">Streptomyces iranensis</name>
    <dbReference type="NCBI Taxonomy" id="576784"/>
    <lineage>
        <taxon>Bacteria</taxon>
        <taxon>Bacillati</taxon>
        <taxon>Actinomycetota</taxon>
        <taxon>Actinomycetes</taxon>
        <taxon>Kitasatosporales</taxon>
        <taxon>Streptomycetaceae</taxon>
        <taxon>Streptomyces</taxon>
        <taxon>Streptomyces violaceusniger group</taxon>
    </lineage>
</organism>
<sequence>MARTYPQAFKPGVLAREAGVRTRDLLVRQLP</sequence>
<comment type="caution">
    <text evidence="1">The sequence shown here is derived from an EMBL/GenBank/DDBJ whole genome shotgun (WGS) entry which is preliminary data.</text>
</comment>